<dbReference type="AlphaFoldDB" id="A0A4Z1CB78"/>
<dbReference type="PROSITE" id="PS50035">
    <property type="entry name" value="PLD"/>
    <property type="match status" value="2"/>
</dbReference>
<evidence type="ECO:0000256" key="2">
    <source>
        <dbReference type="ARBA" id="ARBA00003145"/>
    </source>
</evidence>
<dbReference type="GO" id="GO:0005576">
    <property type="term" value="C:extracellular region"/>
    <property type="evidence" value="ECO:0007669"/>
    <property type="project" value="UniProtKB-SubCell"/>
</dbReference>
<comment type="caution">
    <text evidence="11">The sequence shown here is derived from an EMBL/GenBank/DDBJ whole genome shotgun (WGS) entry which is preliminary data.</text>
</comment>
<keyword evidence="7" id="KW-0378">Hydrolase</keyword>
<evidence type="ECO:0000313" key="11">
    <source>
        <dbReference type="EMBL" id="TGN61812.1"/>
    </source>
</evidence>
<dbReference type="CDD" id="cd09140">
    <property type="entry name" value="PLDc_vPLD1_2_like_bac_1"/>
    <property type="match status" value="1"/>
</dbReference>
<proteinExistence type="predicted"/>
<dbReference type="Gene3D" id="3.30.870.10">
    <property type="entry name" value="Endonuclease Chain A"/>
    <property type="match status" value="2"/>
</dbReference>
<dbReference type="InterPro" id="IPR015679">
    <property type="entry name" value="PLipase_D_fam"/>
</dbReference>
<keyword evidence="5" id="KW-0964">Secreted</keyword>
<dbReference type="GO" id="GO:0005886">
    <property type="term" value="C:plasma membrane"/>
    <property type="evidence" value="ECO:0007669"/>
    <property type="project" value="TreeGrafter"/>
</dbReference>
<reference evidence="11 12" key="1">
    <citation type="submission" date="2019-03" db="EMBL/GenBank/DDBJ databases">
        <authorList>
            <person name="Li J."/>
        </authorList>
    </citation>
    <scope>NUCLEOTIDE SEQUENCE [LARGE SCALE GENOMIC DNA]</scope>
    <source>
        <strain evidence="11 12">3058</strain>
    </source>
</reference>
<evidence type="ECO:0000256" key="8">
    <source>
        <dbReference type="ARBA" id="ARBA00023098"/>
    </source>
</evidence>
<gene>
    <name evidence="11" type="ORF">E4L95_09005</name>
</gene>
<sequence length="492" mass="55374">MSEHTPDRMLRAGETCWTIARAGRVAVIIDAADYFAMVREAIQKARHSVLLIGWDFDTRIALDRPDDDARVPNRLGKLLDWAIKEQPGLQIHVLRWNLGAINELGRGTTPLAILDWMTDDRIHFKLDAAHPAGSAHHQKIVVIDDALAFCGGIDMTGDRWDTREHLDEHPLRVRPTTKRHYPPWHDVSTAVDGRAAQALGELARERWRCATGETLTPPTPTEVWPEELTPLFRDVDVAIARTAPEYDGRAGVQEIEALYLEAIRSVRQTLYIESQYFASLPLADAMAKRLSEPDGPEIVLVNPDKAQGWLEEEVMGSSRAMLLDRIATADRHGRFRLYTPVTEQRQPIYVHAKVMVVDDRLLKVGSSNLNNRSMGFDTECDLAMEASPDPAEDHAVRRSILSLRNDLVAEHLGVTQDVLEASLERWNGSLVRAIEELRTTGRSLVPFEAPDISDAERAVFEENALLDPERPTSRWRSARRTLSNINPFGRGQ</sequence>
<dbReference type="GO" id="GO:0004630">
    <property type="term" value="F:phospholipase D activity"/>
    <property type="evidence" value="ECO:0007669"/>
    <property type="project" value="TreeGrafter"/>
</dbReference>
<evidence type="ECO:0000256" key="7">
    <source>
        <dbReference type="ARBA" id="ARBA00022801"/>
    </source>
</evidence>
<feature type="domain" description="PLD phosphodiesterase" evidence="10">
    <location>
        <begin position="346"/>
        <end position="373"/>
    </location>
</feature>
<protein>
    <recommendedName>
        <fullName evidence="4">Phospholipase D</fullName>
    </recommendedName>
    <alternativeName>
        <fullName evidence="9">Choline phosphatase</fullName>
    </alternativeName>
</protein>
<evidence type="ECO:0000259" key="10">
    <source>
        <dbReference type="PROSITE" id="PS50035"/>
    </source>
</evidence>
<dbReference type="Pfam" id="PF00614">
    <property type="entry name" value="PLDc"/>
    <property type="match status" value="1"/>
</dbReference>
<dbReference type="SMART" id="SM00155">
    <property type="entry name" value="PLDc"/>
    <property type="match status" value="2"/>
</dbReference>
<dbReference type="GO" id="GO:0009395">
    <property type="term" value="P:phospholipid catabolic process"/>
    <property type="evidence" value="ECO:0007669"/>
    <property type="project" value="TreeGrafter"/>
</dbReference>
<comment type="catalytic activity">
    <reaction evidence="1">
        <text>a 1,2-diacyl-sn-glycero-3-phosphocholine + H2O = a 1,2-diacyl-sn-glycero-3-phosphate + choline + H(+)</text>
        <dbReference type="Rhea" id="RHEA:14445"/>
        <dbReference type="ChEBI" id="CHEBI:15354"/>
        <dbReference type="ChEBI" id="CHEBI:15377"/>
        <dbReference type="ChEBI" id="CHEBI:15378"/>
        <dbReference type="ChEBI" id="CHEBI:57643"/>
        <dbReference type="ChEBI" id="CHEBI:58608"/>
        <dbReference type="EC" id="3.1.4.4"/>
    </reaction>
</comment>
<evidence type="ECO:0000256" key="9">
    <source>
        <dbReference type="ARBA" id="ARBA00029594"/>
    </source>
</evidence>
<dbReference type="Proteomes" id="UP000297972">
    <property type="component" value="Unassembled WGS sequence"/>
</dbReference>
<dbReference type="CDD" id="cd09143">
    <property type="entry name" value="PLDc_vPLD1_2_like_bac_2"/>
    <property type="match status" value="1"/>
</dbReference>
<dbReference type="OrthoDB" id="8828485at2"/>
<dbReference type="PANTHER" id="PTHR18896">
    <property type="entry name" value="PHOSPHOLIPASE D"/>
    <property type="match status" value="1"/>
</dbReference>
<dbReference type="EMBL" id="SRPG01000069">
    <property type="protein sequence ID" value="TGN61812.1"/>
    <property type="molecule type" value="Genomic_DNA"/>
</dbReference>
<evidence type="ECO:0000256" key="3">
    <source>
        <dbReference type="ARBA" id="ARBA00004613"/>
    </source>
</evidence>
<evidence type="ECO:0000313" key="12">
    <source>
        <dbReference type="Proteomes" id="UP000297972"/>
    </source>
</evidence>
<dbReference type="Pfam" id="PF13091">
    <property type="entry name" value="PLDc_2"/>
    <property type="match status" value="1"/>
</dbReference>
<evidence type="ECO:0000256" key="5">
    <source>
        <dbReference type="ARBA" id="ARBA00022525"/>
    </source>
</evidence>
<dbReference type="SUPFAM" id="SSF56024">
    <property type="entry name" value="Phospholipase D/nuclease"/>
    <property type="match status" value="2"/>
</dbReference>
<comment type="function">
    <text evidence="2">Could be a virulence factor.</text>
</comment>
<keyword evidence="6" id="KW-0677">Repeat</keyword>
<feature type="domain" description="PLD phosphodiesterase" evidence="10">
    <location>
        <begin position="132"/>
        <end position="159"/>
    </location>
</feature>
<dbReference type="RefSeq" id="WP_135817333.1">
    <property type="nucleotide sequence ID" value="NZ_SRPG01000069.1"/>
</dbReference>
<accession>A0A4Z1CB78</accession>
<dbReference type="InterPro" id="IPR025202">
    <property type="entry name" value="PLD-like_dom"/>
</dbReference>
<evidence type="ECO:0000256" key="4">
    <source>
        <dbReference type="ARBA" id="ARBA00018392"/>
    </source>
</evidence>
<name>A0A4Z1CB78_9RHOB</name>
<keyword evidence="8" id="KW-0443">Lipid metabolism</keyword>
<comment type="subcellular location">
    <subcellularLocation>
        <location evidence="3">Secreted</location>
    </subcellularLocation>
</comment>
<evidence type="ECO:0000256" key="1">
    <source>
        <dbReference type="ARBA" id="ARBA00000798"/>
    </source>
</evidence>
<evidence type="ECO:0000256" key="6">
    <source>
        <dbReference type="ARBA" id="ARBA00022737"/>
    </source>
</evidence>
<organism evidence="11 12">
    <name type="scientific">Paracoccus liaowanqingii</name>
    <dbReference type="NCBI Taxonomy" id="2560053"/>
    <lineage>
        <taxon>Bacteria</taxon>
        <taxon>Pseudomonadati</taxon>
        <taxon>Pseudomonadota</taxon>
        <taxon>Alphaproteobacteria</taxon>
        <taxon>Rhodobacterales</taxon>
        <taxon>Paracoccaceae</taxon>
        <taxon>Paracoccus</taxon>
    </lineage>
</organism>
<dbReference type="PANTHER" id="PTHR18896:SF76">
    <property type="entry name" value="PHOSPHOLIPASE"/>
    <property type="match status" value="1"/>
</dbReference>
<dbReference type="InterPro" id="IPR001736">
    <property type="entry name" value="PLipase_D/transphosphatidylase"/>
</dbReference>
<keyword evidence="12" id="KW-1185">Reference proteome</keyword>